<protein>
    <submittedName>
        <fullName evidence="1">Uncharacterized protein</fullName>
    </submittedName>
</protein>
<keyword evidence="2" id="KW-1185">Reference proteome</keyword>
<sequence>MRYFEIVPEHLESVCHRLPRELRDEIYYHMWKSRDEQSTDNSWILGIFALTSRLHEVLNAGPRPIQFVEEAAEFLFNNCQIFDVEASSTLPIVFGARPFGLILSPDFSKLVQLDVNIPNLSYEGFPLAATKPFRHVGSLFGLHYASTVTVNTNIEAKDAHYTCSEPTCLAMLPASFLTALIQYGYTVRVLINGSMIA</sequence>
<reference evidence="1" key="1">
    <citation type="journal article" date="2020" name="Stud. Mycol.">
        <title>101 Dothideomycetes genomes: a test case for predicting lifestyles and emergence of pathogens.</title>
        <authorList>
            <person name="Haridas S."/>
            <person name="Albert R."/>
            <person name="Binder M."/>
            <person name="Bloem J."/>
            <person name="Labutti K."/>
            <person name="Salamov A."/>
            <person name="Andreopoulos B."/>
            <person name="Baker S."/>
            <person name="Barry K."/>
            <person name="Bills G."/>
            <person name="Bluhm B."/>
            <person name="Cannon C."/>
            <person name="Castanera R."/>
            <person name="Culley D."/>
            <person name="Daum C."/>
            <person name="Ezra D."/>
            <person name="Gonzalez J."/>
            <person name="Henrissat B."/>
            <person name="Kuo A."/>
            <person name="Liang C."/>
            <person name="Lipzen A."/>
            <person name="Lutzoni F."/>
            <person name="Magnuson J."/>
            <person name="Mondo S."/>
            <person name="Nolan M."/>
            <person name="Ohm R."/>
            <person name="Pangilinan J."/>
            <person name="Park H.-J."/>
            <person name="Ramirez L."/>
            <person name="Alfaro M."/>
            <person name="Sun H."/>
            <person name="Tritt A."/>
            <person name="Yoshinaga Y."/>
            <person name="Zwiers L.-H."/>
            <person name="Turgeon B."/>
            <person name="Goodwin S."/>
            <person name="Spatafora J."/>
            <person name="Crous P."/>
            <person name="Grigoriev I."/>
        </authorList>
    </citation>
    <scope>NUCLEOTIDE SEQUENCE</scope>
    <source>
        <strain evidence="1">CBS 627.86</strain>
    </source>
</reference>
<evidence type="ECO:0000313" key="1">
    <source>
        <dbReference type="EMBL" id="KAF2107966.1"/>
    </source>
</evidence>
<gene>
    <name evidence="1" type="ORF">BDV96DRAFT_653180</name>
</gene>
<dbReference type="EMBL" id="ML977350">
    <property type="protein sequence ID" value="KAF2107966.1"/>
    <property type="molecule type" value="Genomic_DNA"/>
</dbReference>
<accession>A0A6A5YLG9</accession>
<name>A0A6A5YLG9_9PLEO</name>
<dbReference type="AlphaFoldDB" id="A0A6A5YLG9"/>
<dbReference type="OrthoDB" id="3763466at2759"/>
<dbReference type="Proteomes" id="UP000799770">
    <property type="component" value="Unassembled WGS sequence"/>
</dbReference>
<evidence type="ECO:0000313" key="2">
    <source>
        <dbReference type="Proteomes" id="UP000799770"/>
    </source>
</evidence>
<proteinExistence type="predicted"/>
<organism evidence="1 2">
    <name type="scientific">Lophiotrema nucula</name>
    <dbReference type="NCBI Taxonomy" id="690887"/>
    <lineage>
        <taxon>Eukaryota</taxon>
        <taxon>Fungi</taxon>
        <taxon>Dikarya</taxon>
        <taxon>Ascomycota</taxon>
        <taxon>Pezizomycotina</taxon>
        <taxon>Dothideomycetes</taxon>
        <taxon>Pleosporomycetidae</taxon>
        <taxon>Pleosporales</taxon>
        <taxon>Lophiotremataceae</taxon>
        <taxon>Lophiotrema</taxon>
    </lineage>
</organism>